<dbReference type="EMBL" id="BJYK01000001">
    <property type="protein sequence ID" value="GEN78604.1"/>
    <property type="molecule type" value="Genomic_DNA"/>
</dbReference>
<protein>
    <submittedName>
        <fullName evidence="2">Uncharacterized protein</fullName>
    </submittedName>
</protein>
<keyword evidence="1" id="KW-0472">Membrane</keyword>
<evidence type="ECO:0000313" key="3">
    <source>
        <dbReference type="Proteomes" id="UP000321484"/>
    </source>
</evidence>
<dbReference type="AlphaFoldDB" id="A0A511YTS9"/>
<keyword evidence="1" id="KW-1133">Transmembrane helix</keyword>
<keyword evidence="3" id="KW-1185">Reference proteome</keyword>
<sequence length="61" mass="6157">MEIVTLALGGLCTIGGAGALVAAFRHGQAGRAADERRWFRMAVVGLALGSTAFLVTALLAG</sequence>
<feature type="transmembrane region" description="Helical" evidence="1">
    <location>
        <begin position="38"/>
        <end position="60"/>
    </location>
</feature>
<accession>A0A511YTS9</accession>
<dbReference type="RefSeq" id="WP_034243409.1">
    <property type="nucleotide sequence ID" value="NZ_BJYK01000001.1"/>
</dbReference>
<evidence type="ECO:0000313" key="2">
    <source>
        <dbReference type="EMBL" id="GEN78604.1"/>
    </source>
</evidence>
<proteinExistence type="predicted"/>
<reference evidence="2 3" key="1">
    <citation type="submission" date="2019-07" db="EMBL/GenBank/DDBJ databases">
        <title>Whole genome shotgun sequence of Actinotalea fermentans NBRC 105374.</title>
        <authorList>
            <person name="Hosoyama A."/>
            <person name="Uohara A."/>
            <person name="Ohji S."/>
            <person name="Ichikawa N."/>
        </authorList>
    </citation>
    <scope>NUCLEOTIDE SEQUENCE [LARGE SCALE GENOMIC DNA]</scope>
    <source>
        <strain evidence="2 3">NBRC 105374</strain>
    </source>
</reference>
<evidence type="ECO:0000256" key="1">
    <source>
        <dbReference type="SAM" id="Phobius"/>
    </source>
</evidence>
<keyword evidence="1" id="KW-0812">Transmembrane</keyword>
<comment type="caution">
    <text evidence="2">The sequence shown here is derived from an EMBL/GenBank/DDBJ whole genome shotgun (WGS) entry which is preliminary data.</text>
</comment>
<gene>
    <name evidence="2" type="ORF">AFE02nite_03380</name>
</gene>
<organism evidence="2 3">
    <name type="scientific">Actinotalea fermentans</name>
    <dbReference type="NCBI Taxonomy" id="43671"/>
    <lineage>
        <taxon>Bacteria</taxon>
        <taxon>Bacillati</taxon>
        <taxon>Actinomycetota</taxon>
        <taxon>Actinomycetes</taxon>
        <taxon>Micrococcales</taxon>
        <taxon>Cellulomonadaceae</taxon>
        <taxon>Actinotalea</taxon>
    </lineage>
</organism>
<name>A0A511YTS9_9CELL</name>
<dbReference type="Proteomes" id="UP000321484">
    <property type="component" value="Unassembled WGS sequence"/>
</dbReference>
<dbReference type="OrthoDB" id="9935173at2"/>